<dbReference type="InterPro" id="IPR039902">
    <property type="entry name" value="CCDC148/CCDC112"/>
</dbReference>
<dbReference type="AlphaFoldDB" id="A0A250XGI4"/>
<organism evidence="3 4">
    <name type="scientific">Chlamydomonas eustigma</name>
    <dbReference type="NCBI Taxonomy" id="1157962"/>
    <lineage>
        <taxon>Eukaryota</taxon>
        <taxon>Viridiplantae</taxon>
        <taxon>Chlorophyta</taxon>
        <taxon>core chlorophytes</taxon>
        <taxon>Chlorophyceae</taxon>
        <taxon>CS clade</taxon>
        <taxon>Chlamydomonadales</taxon>
        <taxon>Chlamydomonadaceae</taxon>
        <taxon>Chlamydomonas</taxon>
    </lineage>
</organism>
<gene>
    <name evidence="3" type="ORF">CEUSTIGMA_g9619.t1</name>
</gene>
<evidence type="ECO:0008006" key="5">
    <source>
        <dbReference type="Google" id="ProtNLM"/>
    </source>
</evidence>
<protein>
    <recommendedName>
        <fullName evidence="5">Coiled-coil domain-containing protein 148</fullName>
    </recommendedName>
</protein>
<feature type="coiled-coil region" evidence="2">
    <location>
        <begin position="457"/>
        <end position="484"/>
    </location>
</feature>
<dbReference type="EMBL" id="BEGY01000076">
    <property type="protein sequence ID" value="GAX82191.1"/>
    <property type="molecule type" value="Genomic_DNA"/>
</dbReference>
<dbReference type="OrthoDB" id="544488at2759"/>
<comment type="caution">
    <text evidence="3">The sequence shown here is derived from an EMBL/GenBank/DDBJ whole genome shotgun (WGS) entry which is preliminary data.</text>
</comment>
<keyword evidence="1 2" id="KW-0175">Coiled coil</keyword>
<evidence type="ECO:0000256" key="1">
    <source>
        <dbReference type="ARBA" id="ARBA00023054"/>
    </source>
</evidence>
<dbReference type="PANTHER" id="PTHR21549:SF1">
    <property type="entry name" value="COILED-COIL DOMAIN-CONTAINING PROTEIN 148"/>
    <property type="match status" value="1"/>
</dbReference>
<dbReference type="Proteomes" id="UP000232323">
    <property type="component" value="Unassembled WGS sequence"/>
</dbReference>
<proteinExistence type="predicted"/>
<evidence type="ECO:0000313" key="3">
    <source>
        <dbReference type="EMBL" id="GAX82191.1"/>
    </source>
</evidence>
<dbReference type="PANTHER" id="PTHR21549">
    <property type="entry name" value="MUTATED IN BLADDER CANCER 1"/>
    <property type="match status" value="1"/>
</dbReference>
<sequence>MSRSSKGPRRDLHVLKRLKEASSNPSSLLDGGDAIMAKVDKITGFIQQQKTRTLAAQGKSEWLIIYQHLQDERESCERDLHSSLSDIAESGPPELQGYATDCLASCKSSSEECRMLRTELKLQIAGACQAHSSLRAGVVKAAGGEHVVDLEMVGREIRFLREDVNLQIAYLTEQMEQLSTEIELGMPSDLVPTVHDMSSLVLVHAVKTPVISPEGEEIDFDHNSKGVSEGAASSLELQTKRFGCNASKECAELESVISRYPLSSTNVRMRIREVHSALQERFVERLQTWRLECELSGDSDGAVLATGGWKPEEHSQFVKLRERYFKDGLGTKGGRDAALYKVACLLPGRDLEAVLQHDDWYVAARLQQRRRRDILESWGRERRQFLEDSESFLEESSQVNQAMAVAAANRLAHELVREGVHEELASLRALKQAEWEAGAEERVALEAAELERQRIAHDIMEEDKAKKKEMLAEYRAQLDRKIQEEEESRLAREKNEALLRAEQAGFHKSRVEWRHAEYLWKMDKQQEERAALEKQELERQARLDRLRALVAPHVECDPLRILKPTEASSSHDEDLRELAESAAFRPVYGYTVQQLYKDPKFKLMDALQRQGLHNTAYGRQIISNAQTAKPTRPDNLTYAQRAVASHR</sequence>
<keyword evidence="4" id="KW-1185">Reference proteome</keyword>
<evidence type="ECO:0000256" key="2">
    <source>
        <dbReference type="SAM" id="Coils"/>
    </source>
</evidence>
<evidence type="ECO:0000313" key="4">
    <source>
        <dbReference type="Proteomes" id="UP000232323"/>
    </source>
</evidence>
<accession>A0A250XGI4</accession>
<name>A0A250XGI4_9CHLO</name>
<reference evidence="3 4" key="1">
    <citation type="submission" date="2017-08" db="EMBL/GenBank/DDBJ databases">
        <title>Acidophilic green algal genome provides insights into adaptation to an acidic environment.</title>
        <authorList>
            <person name="Hirooka S."/>
            <person name="Hirose Y."/>
            <person name="Kanesaki Y."/>
            <person name="Higuchi S."/>
            <person name="Fujiwara T."/>
            <person name="Onuma R."/>
            <person name="Era A."/>
            <person name="Ohbayashi R."/>
            <person name="Uzuka A."/>
            <person name="Nozaki H."/>
            <person name="Yoshikawa H."/>
            <person name="Miyagishima S.Y."/>
        </authorList>
    </citation>
    <scope>NUCLEOTIDE SEQUENCE [LARGE SCALE GENOMIC DNA]</scope>
    <source>
        <strain evidence="3 4">NIES-2499</strain>
    </source>
</reference>
<feature type="coiled-coil region" evidence="2">
    <location>
        <begin position="515"/>
        <end position="542"/>
    </location>
</feature>